<evidence type="ECO:0000313" key="8">
    <source>
        <dbReference type="Proteomes" id="UP000038040"/>
    </source>
</evidence>
<dbReference type="PANTHER" id="PTHR11934">
    <property type="entry name" value="RIBOSE-5-PHOSPHATE ISOMERASE"/>
    <property type="match status" value="1"/>
</dbReference>
<dbReference type="PANTHER" id="PTHR11934:SF0">
    <property type="entry name" value="RIBOSE-5-PHOSPHATE ISOMERASE"/>
    <property type="match status" value="1"/>
</dbReference>
<comment type="similarity">
    <text evidence="3">Belongs to the ribose 5-phosphate isomerase family.</text>
</comment>
<dbReference type="Proteomes" id="UP000038040">
    <property type="component" value="Unplaced"/>
</dbReference>
<dbReference type="Proteomes" id="UP000274756">
    <property type="component" value="Unassembled WGS sequence"/>
</dbReference>
<name>A0A0N4UB60_DRAME</name>
<keyword evidence="9" id="KW-1185">Reference proteome</keyword>
<dbReference type="NCBIfam" id="NF001924">
    <property type="entry name" value="PRK00702.1"/>
    <property type="match status" value="1"/>
</dbReference>
<gene>
    <name evidence="7" type="ORF">DME_LOCUS8304</name>
</gene>
<dbReference type="AlphaFoldDB" id="A0A0N4UB60"/>
<dbReference type="STRING" id="318479.A0A0N4UB60"/>
<dbReference type="SUPFAM" id="SSF75445">
    <property type="entry name" value="D-ribose-5-phosphate isomerase (RpiA), lid domain"/>
    <property type="match status" value="1"/>
</dbReference>
<evidence type="ECO:0000256" key="6">
    <source>
        <dbReference type="ARBA" id="ARBA00029734"/>
    </source>
</evidence>
<dbReference type="UniPathway" id="UPA00115">
    <property type="reaction ID" value="UER00412"/>
</dbReference>
<dbReference type="Pfam" id="PF06026">
    <property type="entry name" value="Rib_5-P_isom_A"/>
    <property type="match status" value="1"/>
</dbReference>
<protein>
    <recommendedName>
        <fullName evidence="4">ribose-5-phosphate isomerase</fullName>
        <ecNumber evidence="4">5.3.1.6</ecNumber>
    </recommendedName>
    <alternativeName>
        <fullName evidence="6">Phosphoriboisomerase</fullName>
    </alternativeName>
</protein>
<proteinExistence type="inferred from homology"/>
<accession>A0A0N4UB60</accession>
<evidence type="ECO:0000313" key="10">
    <source>
        <dbReference type="WBParaSite" id="DME_0000442101-mRNA-1"/>
    </source>
</evidence>
<dbReference type="GO" id="GO:0009052">
    <property type="term" value="P:pentose-phosphate shunt, non-oxidative branch"/>
    <property type="evidence" value="ECO:0007669"/>
    <property type="project" value="InterPro"/>
</dbReference>
<dbReference type="Gene3D" id="3.30.70.260">
    <property type="match status" value="1"/>
</dbReference>
<dbReference type="EC" id="5.3.1.6" evidence="4"/>
<evidence type="ECO:0000256" key="2">
    <source>
        <dbReference type="ARBA" id="ARBA00004988"/>
    </source>
</evidence>
<dbReference type="CDD" id="cd01398">
    <property type="entry name" value="RPI_A"/>
    <property type="match status" value="1"/>
</dbReference>
<evidence type="ECO:0000256" key="5">
    <source>
        <dbReference type="ARBA" id="ARBA00023235"/>
    </source>
</evidence>
<dbReference type="EMBL" id="UYYG01001167">
    <property type="protein sequence ID" value="VDN58331.1"/>
    <property type="molecule type" value="Genomic_DNA"/>
</dbReference>
<dbReference type="GO" id="GO:0005737">
    <property type="term" value="C:cytoplasm"/>
    <property type="evidence" value="ECO:0007669"/>
    <property type="project" value="TreeGrafter"/>
</dbReference>
<comment type="catalytic activity">
    <reaction evidence="1">
        <text>aldehydo-D-ribose 5-phosphate = D-ribulose 5-phosphate</text>
        <dbReference type="Rhea" id="RHEA:14657"/>
        <dbReference type="ChEBI" id="CHEBI:58121"/>
        <dbReference type="ChEBI" id="CHEBI:58273"/>
        <dbReference type="EC" id="5.3.1.6"/>
    </reaction>
</comment>
<keyword evidence="5" id="KW-0413">Isomerase</keyword>
<comment type="pathway">
    <text evidence="2">Carbohydrate degradation; pentose phosphate pathway; D-ribose 5-phosphate from D-ribulose 5-phosphate (non-oxidative stage): step 1/1.</text>
</comment>
<evidence type="ECO:0000313" key="7">
    <source>
        <dbReference type="EMBL" id="VDN58331.1"/>
    </source>
</evidence>
<dbReference type="NCBIfam" id="TIGR00021">
    <property type="entry name" value="rpiA"/>
    <property type="match status" value="1"/>
</dbReference>
<dbReference type="InterPro" id="IPR037171">
    <property type="entry name" value="NagB/RpiA_transferase-like"/>
</dbReference>
<dbReference type="InterPro" id="IPR004788">
    <property type="entry name" value="Ribose5P_isomerase_type_A"/>
</dbReference>
<dbReference type="FunFam" id="3.40.50.1360:FF:000001">
    <property type="entry name" value="Ribose-5-phosphate isomerase A"/>
    <property type="match status" value="1"/>
</dbReference>
<evidence type="ECO:0000256" key="1">
    <source>
        <dbReference type="ARBA" id="ARBA00001713"/>
    </source>
</evidence>
<dbReference type="Gene3D" id="3.40.50.1360">
    <property type="match status" value="1"/>
</dbReference>
<reference evidence="7 9" key="2">
    <citation type="submission" date="2018-11" db="EMBL/GenBank/DDBJ databases">
        <authorList>
            <consortium name="Pathogen Informatics"/>
        </authorList>
    </citation>
    <scope>NUCLEOTIDE SEQUENCE [LARGE SCALE GENOMIC DNA]</scope>
</reference>
<evidence type="ECO:0000256" key="3">
    <source>
        <dbReference type="ARBA" id="ARBA00008088"/>
    </source>
</evidence>
<dbReference type="FunFam" id="3.30.70.260:FF:000018">
    <property type="entry name" value="Ribose-5-phosphate isomerase A"/>
    <property type="match status" value="1"/>
</dbReference>
<sequence length="253" mass="27886">MKTRTTLEAAKRAAAYTAGEREIFSGCRLGVGSGSTAKYLIEFLAERIKNGLLSDIICVPSSFQTNTLLVNAGIHVSSLEQTPVLDLCIDGADEVDDSLNCIKDIIYMNEIEGGGGCLTREKIVQSCAKRFYIIADSRKDSKVLGEKYPTIPIEVIPFGHVPIAQWIKREEGGEPVLRMSSKKCGPVITDNHNYILDWHFPKGKYLNTSDWAALHHRLINFPGIVETGLFIGVAEKAYFASLNGTVNVKDRHV</sequence>
<reference evidence="10" key="1">
    <citation type="submission" date="2017-02" db="UniProtKB">
        <authorList>
            <consortium name="WormBaseParasite"/>
        </authorList>
    </citation>
    <scope>IDENTIFICATION</scope>
</reference>
<dbReference type="OrthoDB" id="1555531at2759"/>
<dbReference type="GO" id="GO:0004751">
    <property type="term" value="F:ribose-5-phosphate isomerase activity"/>
    <property type="evidence" value="ECO:0007669"/>
    <property type="project" value="UniProtKB-EC"/>
</dbReference>
<dbReference type="GO" id="GO:0006014">
    <property type="term" value="P:D-ribose metabolic process"/>
    <property type="evidence" value="ECO:0007669"/>
    <property type="project" value="TreeGrafter"/>
</dbReference>
<dbReference type="WBParaSite" id="DME_0000442101-mRNA-1">
    <property type="protein sequence ID" value="DME_0000442101-mRNA-1"/>
    <property type="gene ID" value="DME_0000442101"/>
</dbReference>
<evidence type="ECO:0000313" key="9">
    <source>
        <dbReference type="Proteomes" id="UP000274756"/>
    </source>
</evidence>
<organism evidence="8 10">
    <name type="scientific">Dracunculus medinensis</name>
    <name type="common">Guinea worm</name>
    <dbReference type="NCBI Taxonomy" id="318479"/>
    <lineage>
        <taxon>Eukaryota</taxon>
        <taxon>Metazoa</taxon>
        <taxon>Ecdysozoa</taxon>
        <taxon>Nematoda</taxon>
        <taxon>Chromadorea</taxon>
        <taxon>Rhabditida</taxon>
        <taxon>Spirurina</taxon>
        <taxon>Dracunculoidea</taxon>
        <taxon>Dracunculidae</taxon>
        <taxon>Dracunculus</taxon>
    </lineage>
</organism>
<dbReference type="SUPFAM" id="SSF100950">
    <property type="entry name" value="NagB/RpiA/CoA transferase-like"/>
    <property type="match status" value="1"/>
</dbReference>
<evidence type="ECO:0000256" key="4">
    <source>
        <dbReference type="ARBA" id="ARBA00011959"/>
    </source>
</evidence>